<dbReference type="InterPro" id="IPR024301">
    <property type="entry name" value="Amidase_6"/>
</dbReference>
<accession>A0A2N0ZD43</accession>
<dbReference type="Pfam" id="PF12671">
    <property type="entry name" value="Amidase_6"/>
    <property type="match status" value="1"/>
</dbReference>
<keyword evidence="3" id="KW-1185">Reference proteome</keyword>
<gene>
    <name evidence="2" type="ORF">CWS20_18710</name>
</gene>
<dbReference type="EMBL" id="PISD01000043">
    <property type="protein sequence ID" value="PKG27423.1"/>
    <property type="molecule type" value="Genomic_DNA"/>
</dbReference>
<organism evidence="2 3">
    <name type="scientific">Cytobacillus horneckiae</name>
    <dbReference type="NCBI Taxonomy" id="549687"/>
    <lineage>
        <taxon>Bacteria</taxon>
        <taxon>Bacillati</taxon>
        <taxon>Bacillota</taxon>
        <taxon>Bacilli</taxon>
        <taxon>Bacillales</taxon>
        <taxon>Bacillaceae</taxon>
        <taxon>Cytobacillus</taxon>
    </lineage>
</organism>
<evidence type="ECO:0000259" key="1">
    <source>
        <dbReference type="Pfam" id="PF12671"/>
    </source>
</evidence>
<sequence>MLLDKQIFTSLKLATYWFIKKRPDGSWSRSSSWTVVTDLYSHLTRTQSAYSSTSKTNIKNNEKSGDVIQFKKDGADRYSHAMWIHTKTSSDLQLSGHTSDYLKRSFDAIKGYKTYRIVKM</sequence>
<proteinExistence type="predicted"/>
<protein>
    <recommendedName>
        <fullName evidence="1">Putative amidase domain-containing protein</fullName>
    </recommendedName>
</protein>
<evidence type="ECO:0000313" key="3">
    <source>
        <dbReference type="Proteomes" id="UP000233343"/>
    </source>
</evidence>
<name>A0A2N0ZD43_9BACI</name>
<comment type="caution">
    <text evidence="2">The sequence shown here is derived from an EMBL/GenBank/DDBJ whole genome shotgun (WGS) entry which is preliminary data.</text>
</comment>
<evidence type="ECO:0000313" key="2">
    <source>
        <dbReference type="EMBL" id="PKG27423.1"/>
    </source>
</evidence>
<feature type="domain" description="Putative amidase" evidence="1">
    <location>
        <begin position="17"/>
        <end position="117"/>
    </location>
</feature>
<reference evidence="2 3" key="1">
    <citation type="journal article" date="2010" name="Int. J. Syst. Evol. Microbiol.">
        <title>Bacillus horneckiae sp. nov., isolated from a spacecraft-assembly clean room.</title>
        <authorList>
            <person name="Vaishampayan P."/>
            <person name="Probst A."/>
            <person name="Krishnamurthi S."/>
            <person name="Ghosh S."/>
            <person name="Osman S."/>
            <person name="McDowall A."/>
            <person name="Ruckmani A."/>
            <person name="Mayilraj S."/>
            <person name="Venkateswaran K."/>
        </authorList>
    </citation>
    <scope>NUCLEOTIDE SEQUENCE [LARGE SCALE GENOMIC DNA]</scope>
    <source>
        <strain evidence="3">1PO1SC</strain>
    </source>
</reference>
<dbReference type="AlphaFoldDB" id="A0A2N0ZD43"/>
<dbReference type="Proteomes" id="UP000233343">
    <property type="component" value="Unassembled WGS sequence"/>
</dbReference>